<gene>
    <name evidence="2" type="ORF">GW587_22610</name>
</gene>
<organism evidence="2 3">
    <name type="scientific">Duganella aceris</name>
    <dbReference type="NCBI Taxonomy" id="2703883"/>
    <lineage>
        <taxon>Bacteria</taxon>
        <taxon>Pseudomonadati</taxon>
        <taxon>Pseudomonadota</taxon>
        <taxon>Betaproteobacteria</taxon>
        <taxon>Burkholderiales</taxon>
        <taxon>Oxalobacteraceae</taxon>
        <taxon>Telluria group</taxon>
        <taxon>Duganella</taxon>
    </lineage>
</organism>
<evidence type="ECO:0000313" key="3">
    <source>
        <dbReference type="Proteomes" id="UP000666369"/>
    </source>
</evidence>
<evidence type="ECO:0008006" key="4">
    <source>
        <dbReference type="Google" id="ProtNLM"/>
    </source>
</evidence>
<feature type="region of interest" description="Disordered" evidence="1">
    <location>
        <begin position="197"/>
        <end position="236"/>
    </location>
</feature>
<comment type="caution">
    <text evidence="2">The sequence shown here is derived from an EMBL/GenBank/DDBJ whole genome shotgun (WGS) entry which is preliminary data.</text>
</comment>
<dbReference type="PIRSF" id="PIRSF032817">
    <property type="entry name" value="UCP032817"/>
    <property type="match status" value="1"/>
</dbReference>
<accession>A0ABX0FQV9</accession>
<dbReference type="InterPro" id="IPR017008">
    <property type="entry name" value="UCP032817-like"/>
</dbReference>
<reference evidence="3" key="2">
    <citation type="submission" date="2023-07" db="EMBL/GenBank/DDBJ databases">
        <title>Duganella aceri sp. nov., isolated from tree sap.</title>
        <authorList>
            <person name="Kim I.S."/>
        </authorList>
    </citation>
    <scope>NUCLEOTIDE SEQUENCE [LARGE SCALE GENOMIC DNA]</scope>
    <source>
        <strain evidence="3">SAP-35</strain>
    </source>
</reference>
<dbReference type="Proteomes" id="UP000666369">
    <property type="component" value="Unassembled WGS sequence"/>
</dbReference>
<evidence type="ECO:0000313" key="2">
    <source>
        <dbReference type="EMBL" id="NGZ87040.1"/>
    </source>
</evidence>
<keyword evidence="3" id="KW-1185">Reference proteome</keyword>
<reference evidence="2 3" key="1">
    <citation type="submission" date="2020-01" db="EMBL/GenBank/DDBJ databases">
        <authorList>
            <person name="Lee S.D."/>
        </authorList>
    </citation>
    <scope>NUCLEOTIDE SEQUENCE [LARGE SCALE GENOMIC DNA]</scope>
    <source>
        <strain evidence="2 3">SAP-35</strain>
    </source>
</reference>
<sequence length="236" mass="25042">MNIAITLTCVAFAGLSLVLWRRQRKARREAHIRNFKLPAGLFDKLMHHYPALGVKDCQLVAQGLRQFFLAHLKSGKQFVSMPSQVVDELWHEFILYTRDYDHFCRHAFGGFLHHTPAVILSQGKQGDAGIRRAWHFACREENINPYKPTRLPLLFALDSKFDIPNGFVYVPDCKGVKRQGDSGGGAVYCGADAAGGGDSGSSDGGGDGGHGGDGGSGGDSSCGGGGCGGGCGGGGD</sequence>
<protein>
    <recommendedName>
        <fullName evidence="4">Glycine-rich domain-containing protein-like</fullName>
    </recommendedName>
</protein>
<dbReference type="RefSeq" id="WP_166106916.1">
    <property type="nucleotide sequence ID" value="NZ_JAADJT010000011.1"/>
</dbReference>
<name>A0ABX0FQV9_9BURK</name>
<evidence type="ECO:0000256" key="1">
    <source>
        <dbReference type="SAM" id="MobiDB-lite"/>
    </source>
</evidence>
<proteinExistence type="predicted"/>
<dbReference type="EMBL" id="JAADJT010000011">
    <property type="protein sequence ID" value="NGZ87040.1"/>
    <property type="molecule type" value="Genomic_DNA"/>
</dbReference>